<accession>A0A8D9GQT0</accession>
<evidence type="ECO:0000313" key="12">
    <source>
        <dbReference type="Proteomes" id="UP000694005"/>
    </source>
</evidence>
<evidence type="ECO:0000313" key="11">
    <source>
        <dbReference type="EMBL" id="CAG7884829.1"/>
    </source>
</evidence>
<keyword evidence="6" id="KW-1133">Transmembrane helix</keyword>
<dbReference type="Gramene" id="A03p61720.2_BraZ1">
    <property type="protein sequence ID" value="A03p61720.2_BraZ1.CDS"/>
    <property type="gene ID" value="A03g61720.2_BraZ1"/>
</dbReference>
<feature type="repeat" description="Solcar" evidence="8">
    <location>
        <begin position="14"/>
        <end position="102"/>
    </location>
</feature>
<dbReference type="AlphaFoldDB" id="A0A8D9GQT0"/>
<keyword evidence="3 9" id="KW-0813">Transport</keyword>
<evidence type="ECO:0000256" key="1">
    <source>
        <dbReference type="ARBA" id="ARBA00004141"/>
    </source>
</evidence>
<evidence type="ECO:0000256" key="5">
    <source>
        <dbReference type="ARBA" id="ARBA00022737"/>
    </source>
</evidence>
<dbReference type="InterPro" id="IPR018108">
    <property type="entry name" value="MCP_transmembrane"/>
</dbReference>
<dbReference type="PANTHER" id="PTHR45618">
    <property type="entry name" value="MITOCHONDRIAL DICARBOXYLATE CARRIER-RELATED"/>
    <property type="match status" value="1"/>
</dbReference>
<organism evidence="11 12">
    <name type="scientific">Brassica campestris</name>
    <name type="common">Field mustard</name>
    <dbReference type="NCBI Taxonomy" id="3711"/>
    <lineage>
        <taxon>Eukaryota</taxon>
        <taxon>Viridiplantae</taxon>
        <taxon>Streptophyta</taxon>
        <taxon>Embryophyta</taxon>
        <taxon>Tracheophyta</taxon>
        <taxon>Spermatophyta</taxon>
        <taxon>Magnoliopsida</taxon>
        <taxon>eudicotyledons</taxon>
        <taxon>Gunneridae</taxon>
        <taxon>Pentapetalae</taxon>
        <taxon>rosids</taxon>
        <taxon>malvids</taxon>
        <taxon>Brassicales</taxon>
        <taxon>Brassicaceae</taxon>
        <taxon>Brassiceae</taxon>
        <taxon>Brassica</taxon>
    </lineage>
</organism>
<dbReference type="Pfam" id="PF00153">
    <property type="entry name" value="Mito_carr"/>
    <property type="match status" value="1"/>
</dbReference>
<keyword evidence="7 8" id="KW-0472">Membrane</keyword>
<evidence type="ECO:0000256" key="10">
    <source>
        <dbReference type="SAM" id="MobiDB-lite"/>
    </source>
</evidence>
<comment type="similarity">
    <text evidence="2 9">Belongs to the mitochondrial carrier (TC 2.A.29) family.</text>
</comment>
<dbReference type="Gene3D" id="1.50.40.10">
    <property type="entry name" value="Mitochondrial carrier domain"/>
    <property type="match status" value="1"/>
</dbReference>
<dbReference type="InterPro" id="IPR023395">
    <property type="entry name" value="MCP_dom_sf"/>
</dbReference>
<dbReference type="SUPFAM" id="SSF103506">
    <property type="entry name" value="Mitochondrial carrier"/>
    <property type="match status" value="1"/>
</dbReference>
<feature type="region of interest" description="Disordered" evidence="10">
    <location>
        <begin position="175"/>
        <end position="231"/>
    </location>
</feature>
<evidence type="ECO:0000256" key="4">
    <source>
        <dbReference type="ARBA" id="ARBA00022692"/>
    </source>
</evidence>
<dbReference type="GO" id="GO:0016020">
    <property type="term" value="C:membrane"/>
    <property type="evidence" value="ECO:0007669"/>
    <property type="project" value="UniProtKB-SubCell"/>
</dbReference>
<evidence type="ECO:0000256" key="6">
    <source>
        <dbReference type="ARBA" id="ARBA00022989"/>
    </source>
</evidence>
<feature type="compositionally biased region" description="Low complexity" evidence="10">
    <location>
        <begin position="184"/>
        <end position="205"/>
    </location>
</feature>
<dbReference type="PROSITE" id="PS50920">
    <property type="entry name" value="SOLCAR"/>
    <property type="match status" value="1"/>
</dbReference>
<reference evidence="11 12" key="1">
    <citation type="submission" date="2021-07" db="EMBL/GenBank/DDBJ databases">
        <authorList>
            <consortium name="Genoscope - CEA"/>
            <person name="William W."/>
        </authorList>
    </citation>
    <scope>NUCLEOTIDE SEQUENCE [LARGE SCALE GENOMIC DNA]</scope>
</reference>
<evidence type="ECO:0000256" key="7">
    <source>
        <dbReference type="ARBA" id="ARBA00023136"/>
    </source>
</evidence>
<gene>
    <name evidence="11" type="ORF">BRAPAZ1V2_A03P61720.2</name>
</gene>
<dbReference type="Proteomes" id="UP000694005">
    <property type="component" value="Chromosome A03"/>
</dbReference>
<name>A0A8D9GQT0_BRACM</name>
<protein>
    <submittedName>
        <fullName evidence="11">Uncharacterized protein</fullName>
    </submittedName>
</protein>
<evidence type="ECO:0000256" key="2">
    <source>
        <dbReference type="ARBA" id="ARBA00006375"/>
    </source>
</evidence>
<sequence length="246" mass="27294">MEQRRVTGEAPTQKRILLASLSAMVAESVTFPIDLTKTRMQLHGYAPGSASAAHRVGAIGVVSEIMRQEGMMGFYKGLSPAIIRHLFYTPIRIIGYENLKGLIVRSEANNGESLPLVTKALLGGLSGVIAQLLEILISKKTYIEFVSFVRRYWSFPKSMENEMVAEAFKKLQNPYESKTETMNGNSRRGSETESSSSLESNSLRGPGSARKDRTNNNQDAHKEVMRASATLENLQLDRKSFQASFQ</sequence>
<dbReference type="InterPro" id="IPR050391">
    <property type="entry name" value="Mito_Metabolite_Transporter"/>
</dbReference>
<comment type="subcellular location">
    <subcellularLocation>
        <location evidence="1">Membrane</location>
        <topology evidence="1">Multi-pass membrane protein</topology>
    </subcellularLocation>
</comment>
<keyword evidence="4 8" id="KW-0812">Transmembrane</keyword>
<keyword evidence="5" id="KW-0677">Repeat</keyword>
<evidence type="ECO:0000256" key="3">
    <source>
        <dbReference type="ARBA" id="ARBA00022448"/>
    </source>
</evidence>
<feature type="compositionally biased region" description="Basic and acidic residues" evidence="10">
    <location>
        <begin position="209"/>
        <end position="225"/>
    </location>
</feature>
<proteinExistence type="inferred from homology"/>
<evidence type="ECO:0000256" key="8">
    <source>
        <dbReference type="PROSITE-ProRule" id="PRU00282"/>
    </source>
</evidence>
<dbReference type="EMBL" id="LS974619">
    <property type="protein sequence ID" value="CAG7884829.1"/>
    <property type="molecule type" value="Genomic_DNA"/>
</dbReference>
<evidence type="ECO:0000256" key="9">
    <source>
        <dbReference type="RuleBase" id="RU000488"/>
    </source>
</evidence>